<dbReference type="AlphaFoldDB" id="A0A183T5I4"/>
<reference evidence="2 3" key="2">
    <citation type="submission" date="2018-11" db="EMBL/GenBank/DDBJ databases">
        <authorList>
            <consortium name="Pathogen Informatics"/>
        </authorList>
    </citation>
    <scope>NUCLEOTIDE SEQUENCE [LARGE SCALE GENOMIC DNA]</scope>
    <source>
        <strain evidence="2 3">NST_G2</strain>
    </source>
</reference>
<evidence type="ECO:0000313" key="4">
    <source>
        <dbReference type="WBParaSite" id="SSLN_0001217701-mRNA-1"/>
    </source>
</evidence>
<feature type="compositionally biased region" description="Polar residues" evidence="1">
    <location>
        <begin position="273"/>
        <end position="302"/>
    </location>
</feature>
<gene>
    <name evidence="2" type="ORF">SSLN_LOCUS11732</name>
</gene>
<feature type="region of interest" description="Disordered" evidence="1">
    <location>
        <begin position="334"/>
        <end position="355"/>
    </location>
</feature>
<organism evidence="4">
    <name type="scientific">Schistocephalus solidus</name>
    <name type="common">Tapeworm</name>
    <dbReference type="NCBI Taxonomy" id="70667"/>
    <lineage>
        <taxon>Eukaryota</taxon>
        <taxon>Metazoa</taxon>
        <taxon>Spiralia</taxon>
        <taxon>Lophotrochozoa</taxon>
        <taxon>Platyhelminthes</taxon>
        <taxon>Cestoda</taxon>
        <taxon>Eucestoda</taxon>
        <taxon>Diphyllobothriidea</taxon>
        <taxon>Diphyllobothriidae</taxon>
        <taxon>Schistocephalus</taxon>
    </lineage>
</organism>
<dbReference type="EMBL" id="UYSU01036760">
    <property type="protein sequence ID" value="VDL98117.1"/>
    <property type="molecule type" value="Genomic_DNA"/>
</dbReference>
<dbReference type="WBParaSite" id="SSLN_0001217701-mRNA-1">
    <property type="protein sequence ID" value="SSLN_0001217701-mRNA-1"/>
    <property type="gene ID" value="SSLN_0001217701"/>
</dbReference>
<reference evidence="4" key="1">
    <citation type="submission" date="2016-06" db="UniProtKB">
        <authorList>
            <consortium name="WormBaseParasite"/>
        </authorList>
    </citation>
    <scope>IDENTIFICATION</scope>
</reference>
<evidence type="ECO:0000313" key="3">
    <source>
        <dbReference type="Proteomes" id="UP000275846"/>
    </source>
</evidence>
<name>A0A183T5I4_SCHSO</name>
<feature type="region of interest" description="Disordered" evidence="1">
    <location>
        <begin position="371"/>
        <end position="404"/>
    </location>
</feature>
<feature type="region of interest" description="Disordered" evidence="1">
    <location>
        <begin position="506"/>
        <end position="552"/>
    </location>
</feature>
<evidence type="ECO:0000313" key="2">
    <source>
        <dbReference type="EMBL" id="VDL98117.1"/>
    </source>
</evidence>
<feature type="region of interest" description="Disordered" evidence="1">
    <location>
        <begin position="262"/>
        <end position="313"/>
    </location>
</feature>
<protein>
    <submittedName>
        <fullName evidence="2 4">Uncharacterized protein</fullName>
    </submittedName>
</protein>
<feature type="compositionally biased region" description="Low complexity" evidence="1">
    <location>
        <begin position="506"/>
        <end position="529"/>
    </location>
</feature>
<proteinExistence type="predicted"/>
<dbReference type="OrthoDB" id="10408246at2759"/>
<evidence type="ECO:0000256" key="1">
    <source>
        <dbReference type="SAM" id="MobiDB-lite"/>
    </source>
</evidence>
<dbReference type="Proteomes" id="UP000275846">
    <property type="component" value="Unassembled WGS sequence"/>
</dbReference>
<accession>A0A183T5I4</accession>
<sequence>MRRLGILSRKPRVSPVALAPKAWQANNHSIKNKIKKSIWRNGRSRPTTALSHSDASAVIPVRRLPNLAHLVRGLERTARTPMAAAILNQTTAKGGEDEEAKNVVLVAEPRRAHWWQSYSGGQAKLIKMLHSLVQRIRFFHLSRRQRRDLQMSTDVEAPVTTPSAVLPLPNETEFEPPLRTITGLLSLDSVLQAIDEHINRSRRDVVVTFISNSWTMAKKNSNINNTSRHIKGFQFLRHRLDKQRNLLNSIAERTLLRALDDSDYESDGETESIRSGSISPTDMEGWSSSQFETEDYPSTWSGKSGMKDPEQAEEECFNRLLRALKHEDKILFDPSLVLPKPPPTAQVDEEDEQPEIAASNSNLEVFFCGENTSNEEPATPTAADNEPKQSARSRSHKRSSLTVKRGQIRKRRCLGLFGAFIVWRWLRLHLQIARIKGLAVSTQSYINPLKVVTVGDVDQHQNKITCPHLLEHLQNAGAIRRKEPATPMMQLLANAQQNAALTAPANLADAPKSSTSSKTSSSTLDSLTTDELRGSMGSSGSQTRHSSHRRTTLAHRLQAYRTRSISSGSLDPLAKRHSFKSGGSALSPRVVAKPKYLSIRRDDPELRLDETAAKVRAKLSEGYLSLRPLQQVSEKIRETIAGATQKMMNGCTYAQIKEVGFLCAV</sequence>
<keyword evidence="3" id="KW-1185">Reference proteome</keyword>